<dbReference type="Proteomes" id="UP000807785">
    <property type="component" value="Unassembled WGS sequence"/>
</dbReference>
<accession>A0A9D7E2X4</accession>
<sequence>MLKCGNQVRLTRREVARFTEITGFVPVDVKTREDLDEYVAECKKYYWGVSDDTKFLHYLIDRELQAALR</sequence>
<protein>
    <submittedName>
        <fullName evidence="2">Uncharacterized protein</fullName>
    </submittedName>
</protein>
<evidence type="ECO:0000313" key="3">
    <source>
        <dbReference type="Proteomes" id="UP000807785"/>
    </source>
</evidence>
<dbReference type="EMBL" id="JADJEV010000003">
    <property type="protein sequence ID" value="MBK6973057.1"/>
    <property type="molecule type" value="Genomic_DNA"/>
</dbReference>
<evidence type="ECO:0000313" key="1">
    <source>
        <dbReference type="EMBL" id="MBK6973057.1"/>
    </source>
</evidence>
<dbReference type="AlphaFoldDB" id="A0A9D7E2X4"/>
<reference evidence="2" key="1">
    <citation type="submission" date="2020-10" db="EMBL/GenBank/DDBJ databases">
        <title>Connecting structure to function with the recovery of over 1000 high-quality activated sludge metagenome-assembled genomes encoding full-length rRNA genes using long-read sequencing.</title>
        <authorList>
            <person name="Singleton C.M."/>
            <person name="Petriglieri F."/>
            <person name="Kristensen J.M."/>
            <person name="Kirkegaard R.H."/>
            <person name="Michaelsen T.Y."/>
            <person name="Andersen M.H."/>
            <person name="Karst S.M."/>
            <person name="Dueholm M.S."/>
            <person name="Nielsen P.H."/>
            <person name="Albertsen M."/>
        </authorList>
    </citation>
    <scope>NUCLEOTIDE SEQUENCE</scope>
    <source>
        <strain evidence="2">Bjer_18-Q3-R1-45_BAT3C.347</strain>
    </source>
</reference>
<evidence type="ECO:0000313" key="2">
    <source>
        <dbReference type="EMBL" id="MBK6973114.1"/>
    </source>
</evidence>
<gene>
    <name evidence="1" type="ORF">IPH26_08970</name>
    <name evidence="2" type="ORF">IPH26_09275</name>
</gene>
<dbReference type="EMBL" id="JADJEV010000003">
    <property type="protein sequence ID" value="MBK6973114.1"/>
    <property type="molecule type" value="Genomic_DNA"/>
</dbReference>
<name>A0A9D7E2X4_9PROT</name>
<organism evidence="2 3">
    <name type="scientific">Candidatus Methylophosphatis roskildensis</name>
    <dbReference type="NCBI Taxonomy" id="2899263"/>
    <lineage>
        <taxon>Bacteria</taxon>
        <taxon>Pseudomonadati</taxon>
        <taxon>Pseudomonadota</taxon>
        <taxon>Betaproteobacteria</taxon>
        <taxon>Nitrosomonadales</taxon>
        <taxon>Sterolibacteriaceae</taxon>
        <taxon>Candidatus Methylophosphatis</taxon>
    </lineage>
</organism>
<proteinExistence type="predicted"/>
<comment type="caution">
    <text evidence="2">The sequence shown here is derived from an EMBL/GenBank/DDBJ whole genome shotgun (WGS) entry which is preliminary data.</text>
</comment>